<dbReference type="PANTHER" id="PTHR42709:SF6">
    <property type="entry name" value="UNDECAPRENYL PHOSPHATE TRANSPORTER A"/>
    <property type="match status" value="1"/>
</dbReference>
<comment type="caution">
    <text evidence="8">The sequence shown here is derived from an EMBL/GenBank/DDBJ whole genome shotgun (WGS) entry which is preliminary data.</text>
</comment>
<dbReference type="AlphaFoldDB" id="A0A7W6KJ04"/>
<dbReference type="Proteomes" id="UP000530571">
    <property type="component" value="Unassembled WGS sequence"/>
</dbReference>
<feature type="transmembrane region" description="Helical" evidence="6">
    <location>
        <begin position="20"/>
        <end position="38"/>
    </location>
</feature>
<evidence type="ECO:0000256" key="4">
    <source>
        <dbReference type="ARBA" id="ARBA00022989"/>
    </source>
</evidence>
<keyword evidence="4 6" id="KW-1133">Transmembrane helix</keyword>
<evidence type="ECO:0000313" key="8">
    <source>
        <dbReference type="EMBL" id="MBB4120770.1"/>
    </source>
</evidence>
<evidence type="ECO:0000259" key="7">
    <source>
        <dbReference type="Pfam" id="PF09335"/>
    </source>
</evidence>
<evidence type="ECO:0000256" key="3">
    <source>
        <dbReference type="ARBA" id="ARBA00022692"/>
    </source>
</evidence>
<feature type="transmembrane region" description="Helical" evidence="6">
    <location>
        <begin position="142"/>
        <end position="164"/>
    </location>
</feature>
<dbReference type="GO" id="GO:0005886">
    <property type="term" value="C:plasma membrane"/>
    <property type="evidence" value="ECO:0007669"/>
    <property type="project" value="UniProtKB-SubCell"/>
</dbReference>
<dbReference type="Pfam" id="PF09335">
    <property type="entry name" value="VTT_dom"/>
    <property type="match status" value="1"/>
</dbReference>
<evidence type="ECO:0000256" key="2">
    <source>
        <dbReference type="ARBA" id="ARBA00022475"/>
    </source>
</evidence>
<keyword evidence="9" id="KW-1185">Reference proteome</keyword>
<keyword evidence="3 6" id="KW-0812">Transmembrane</keyword>
<name>A0A7W6KJ04_9HYPH</name>
<evidence type="ECO:0000256" key="5">
    <source>
        <dbReference type="ARBA" id="ARBA00023136"/>
    </source>
</evidence>
<reference evidence="8 9" key="1">
    <citation type="submission" date="2020-08" db="EMBL/GenBank/DDBJ databases">
        <title>Genomic Encyclopedia of Type Strains, Phase IV (KMG-IV): sequencing the most valuable type-strain genomes for metagenomic binning, comparative biology and taxonomic classification.</title>
        <authorList>
            <person name="Goeker M."/>
        </authorList>
    </citation>
    <scope>NUCLEOTIDE SEQUENCE [LARGE SCALE GENOMIC DNA]</scope>
    <source>
        <strain evidence="8 9">DSM 28101</strain>
    </source>
</reference>
<evidence type="ECO:0000256" key="1">
    <source>
        <dbReference type="ARBA" id="ARBA00004651"/>
    </source>
</evidence>
<keyword evidence="5 6" id="KW-0472">Membrane</keyword>
<sequence>MHLIHESIAMIEPYLRHYGVAALFVIVYLESLGAPLPGESAVIGASLLASGGQLPIEGVFLAVFIGAVLGDNTGYAIGRYGGRTIVERYGRYIGFNDQRREWIEGLYDKHGTAVVVGARFVVILRQLNGIVAGMMAMAWRPFLLANIVGALLWTSVWTAAPFVFGDFFAAHFHDLMK</sequence>
<evidence type="ECO:0000256" key="6">
    <source>
        <dbReference type="SAM" id="Phobius"/>
    </source>
</evidence>
<feature type="transmembrane region" description="Helical" evidence="6">
    <location>
        <begin position="58"/>
        <end position="78"/>
    </location>
</feature>
<proteinExistence type="predicted"/>
<organism evidence="8 9">
    <name type="scientific">Martelella radicis</name>
    <dbReference type="NCBI Taxonomy" id="1397476"/>
    <lineage>
        <taxon>Bacteria</taxon>
        <taxon>Pseudomonadati</taxon>
        <taxon>Pseudomonadota</taxon>
        <taxon>Alphaproteobacteria</taxon>
        <taxon>Hyphomicrobiales</taxon>
        <taxon>Aurantimonadaceae</taxon>
        <taxon>Martelella</taxon>
    </lineage>
</organism>
<comment type="subcellular location">
    <subcellularLocation>
        <location evidence="1">Cell membrane</location>
        <topology evidence="1">Multi-pass membrane protein</topology>
    </subcellularLocation>
</comment>
<gene>
    <name evidence="8" type="ORF">GGR30_000665</name>
</gene>
<feature type="domain" description="VTT" evidence="7">
    <location>
        <begin position="47"/>
        <end position="159"/>
    </location>
</feature>
<accession>A0A7W6KJ04</accession>
<protein>
    <submittedName>
        <fullName evidence="8">Membrane protein DedA with SNARE-associated domain</fullName>
    </submittedName>
</protein>
<evidence type="ECO:0000313" key="9">
    <source>
        <dbReference type="Proteomes" id="UP000530571"/>
    </source>
</evidence>
<dbReference type="EMBL" id="JACIDZ010000001">
    <property type="protein sequence ID" value="MBB4120770.1"/>
    <property type="molecule type" value="Genomic_DNA"/>
</dbReference>
<keyword evidence="2" id="KW-1003">Cell membrane</keyword>
<dbReference type="PANTHER" id="PTHR42709">
    <property type="entry name" value="ALKALINE PHOSPHATASE LIKE PROTEIN"/>
    <property type="match status" value="1"/>
</dbReference>
<dbReference type="InterPro" id="IPR051311">
    <property type="entry name" value="DedA_domain"/>
</dbReference>
<dbReference type="InterPro" id="IPR032816">
    <property type="entry name" value="VTT_dom"/>
</dbReference>